<protein>
    <submittedName>
        <fullName evidence="2">DUF2218 domain-containing protein</fullName>
    </submittedName>
</protein>
<dbReference type="Gene3D" id="3.30.310.50">
    <property type="entry name" value="Alpha-D-phosphohexomutase, C-terminal domain"/>
    <property type="match status" value="1"/>
</dbReference>
<dbReference type="InterPro" id="IPR036291">
    <property type="entry name" value="NAD(P)-bd_dom_sf"/>
</dbReference>
<dbReference type="Pfam" id="PF13460">
    <property type="entry name" value="NAD_binding_10"/>
    <property type="match status" value="1"/>
</dbReference>
<reference evidence="2 3" key="2">
    <citation type="submission" date="2020-06" db="EMBL/GenBank/DDBJ databases">
        <title>Antribacter stalactiti gen. nov., sp. nov., a new member of the family Nacardiaceae isolated from a cave.</title>
        <authorList>
            <person name="Kim I.S."/>
        </authorList>
    </citation>
    <scope>NUCLEOTIDE SEQUENCE [LARGE SCALE GENOMIC DNA]</scope>
    <source>
        <strain evidence="2 3">YC2-7</strain>
    </source>
</reference>
<dbReference type="InterPro" id="IPR016040">
    <property type="entry name" value="NAD(P)-bd_dom"/>
</dbReference>
<dbReference type="Pfam" id="PF09981">
    <property type="entry name" value="DUF2218"/>
    <property type="match status" value="1"/>
</dbReference>
<dbReference type="RefSeq" id="WP_206072118.1">
    <property type="nucleotide sequence ID" value="NZ_VCQU01000007.1"/>
</dbReference>
<feature type="domain" description="NAD(P)-binding" evidence="1">
    <location>
        <begin position="8"/>
        <end position="181"/>
    </location>
</feature>
<proteinExistence type="predicted"/>
<dbReference type="SUPFAM" id="SSF51735">
    <property type="entry name" value="NAD(P)-binding Rossmann-fold domains"/>
    <property type="match status" value="1"/>
</dbReference>
<dbReference type="PANTHER" id="PTHR47129:SF1">
    <property type="entry name" value="NMRA-LIKE DOMAIN-CONTAINING PROTEIN"/>
    <property type="match status" value="1"/>
</dbReference>
<dbReference type="PANTHER" id="PTHR47129">
    <property type="entry name" value="QUINONE OXIDOREDUCTASE 2"/>
    <property type="match status" value="1"/>
</dbReference>
<dbReference type="Proteomes" id="UP000535543">
    <property type="component" value="Unassembled WGS sequence"/>
</dbReference>
<evidence type="ECO:0000259" key="1">
    <source>
        <dbReference type="Pfam" id="PF13460"/>
    </source>
</evidence>
<comment type="caution">
    <text evidence="2">The sequence shown here is derived from an EMBL/GenBank/DDBJ whole genome shotgun (WGS) entry which is preliminary data.</text>
</comment>
<name>A0A848KKI1_9NOCA</name>
<evidence type="ECO:0000313" key="2">
    <source>
        <dbReference type="EMBL" id="NMN97192.1"/>
    </source>
</evidence>
<sequence>MTTIAVTGVTGQLGSLVAADLAARGIGLRLIARNPARVKTIDGAVVAAAEYGDAAAFGSAVAGADTLFLVSATESENRVAEHITAVDAAIAAGVGRIVYISFQGAAPDATFTFARDHWHTEQHIASSGVDHTFLRDNNYLSHVPGLVNPADGVIRGPAGTGKFAPVAHADIAAVAAAVLADNTLLVGETRDVTGPEAFTLDEAARILTERTGRAISYVPETREEAFASRAHYGAPHWAVEGWVSSYEAIATGELASVSDTVETVLGRPPVSLRQYLKDNPSTLAGLYGFSSAAEVAIENPGRWRKQLGSHLGHKIAVKSDDTTSTFDFDGGFGTVTDTASGLRLNAEAATADTLAVVKDVLGRHLERFAQKLDITVTWM</sequence>
<dbReference type="Gene3D" id="3.90.25.10">
    <property type="entry name" value="UDP-galactose 4-epimerase, domain 1"/>
    <property type="match status" value="1"/>
</dbReference>
<dbReference type="EMBL" id="VCQU01000007">
    <property type="protein sequence ID" value="NMN97192.1"/>
    <property type="molecule type" value="Genomic_DNA"/>
</dbReference>
<reference evidence="2 3" key="1">
    <citation type="submission" date="2019-05" db="EMBL/GenBank/DDBJ databases">
        <authorList>
            <person name="Lee S.D."/>
        </authorList>
    </citation>
    <scope>NUCLEOTIDE SEQUENCE [LARGE SCALE GENOMIC DNA]</scope>
    <source>
        <strain evidence="2 3">YC2-7</strain>
    </source>
</reference>
<evidence type="ECO:0000313" key="3">
    <source>
        <dbReference type="Proteomes" id="UP000535543"/>
    </source>
</evidence>
<dbReference type="InterPro" id="IPR052718">
    <property type="entry name" value="NmrA-type_oxidoreductase"/>
</dbReference>
<gene>
    <name evidence="2" type="ORF">FGL95_19325</name>
</gene>
<accession>A0A848KKI1</accession>
<keyword evidence="3" id="KW-1185">Reference proteome</keyword>
<organism evidence="2 3">
    <name type="scientific">Antrihabitans stalactiti</name>
    <dbReference type="NCBI Taxonomy" id="2584121"/>
    <lineage>
        <taxon>Bacteria</taxon>
        <taxon>Bacillati</taxon>
        <taxon>Actinomycetota</taxon>
        <taxon>Actinomycetes</taxon>
        <taxon>Mycobacteriales</taxon>
        <taxon>Nocardiaceae</taxon>
        <taxon>Antrihabitans</taxon>
    </lineage>
</organism>
<dbReference type="Gene3D" id="3.40.50.720">
    <property type="entry name" value="NAD(P)-binding Rossmann-like Domain"/>
    <property type="match status" value="1"/>
</dbReference>
<dbReference type="InterPro" id="IPR014543">
    <property type="entry name" value="UCP028291"/>
</dbReference>
<dbReference type="AlphaFoldDB" id="A0A848KKI1"/>